<dbReference type="GO" id="GO:0005524">
    <property type="term" value="F:ATP binding"/>
    <property type="evidence" value="ECO:0007669"/>
    <property type="project" value="UniProtKB-UniRule"/>
</dbReference>
<feature type="binding site" evidence="5">
    <location>
        <begin position="250"/>
        <end position="257"/>
    </location>
    <ligand>
        <name>ATP</name>
        <dbReference type="ChEBI" id="CHEBI:30616"/>
    </ligand>
</feature>
<keyword evidence="1 5" id="KW-0547">Nucleotide-binding</keyword>
<accession>E6LYV0</accession>
<dbReference type="GO" id="GO:0003677">
    <property type="term" value="F:DNA binding"/>
    <property type="evidence" value="ECO:0007669"/>
    <property type="project" value="InterPro"/>
</dbReference>
<dbReference type="PANTHER" id="PTHR11070">
    <property type="entry name" value="UVRD / RECB / PCRA DNA HELICASE FAMILY MEMBER"/>
    <property type="match status" value="1"/>
</dbReference>
<evidence type="ECO:0000256" key="6">
    <source>
        <dbReference type="SAM" id="MobiDB-lite"/>
    </source>
</evidence>
<dbReference type="Proteomes" id="UP000005573">
    <property type="component" value="Unassembled WGS sequence"/>
</dbReference>
<dbReference type="InterPro" id="IPR000212">
    <property type="entry name" value="DNA_helicase_UvrD/REP"/>
</dbReference>
<feature type="region of interest" description="Disordered" evidence="6">
    <location>
        <begin position="106"/>
        <end position="127"/>
    </location>
</feature>
<comment type="caution">
    <text evidence="8">The sequence shown here is derived from an EMBL/GenBank/DDBJ whole genome shotgun (WGS) entry which is preliminary data.</text>
</comment>
<feature type="domain" description="UvrD-like helicase ATP-binding" evidence="7">
    <location>
        <begin position="229"/>
        <end position="631"/>
    </location>
</feature>
<protein>
    <recommendedName>
        <fullName evidence="7">UvrD-like helicase ATP-binding domain-containing protein</fullName>
    </recommendedName>
</protein>
<dbReference type="PANTHER" id="PTHR11070:SF45">
    <property type="entry name" value="DNA 3'-5' HELICASE"/>
    <property type="match status" value="1"/>
</dbReference>
<name>E6LYV0_9ACTO</name>
<evidence type="ECO:0000259" key="7">
    <source>
        <dbReference type="PROSITE" id="PS51198"/>
    </source>
</evidence>
<dbReference type="AlphaFoldDB" id="E6LYV0"/>
<dbReference type="Pfam" id="PF13245">
    <property type="entry name" value="AAA_19"/>
    <property type="match status" value="1"/>
</dbReference>
<evidence type="ECO:0000256" key="2">
    <source>
        <dbReference type="ARBA" id="ARBA00022801"/>
    </source>
</evidence>
<evidence type="ECO:0000256" key="1">
    <source>
        <dbReference type="ARBA" id="ARBA00022741"/>
    </source>
</evidence>
<dbReference type="InterPro" id="IPR014016">
    <property type="entry name" value="UvrD-like_ATP-bd"/>
</dbReference>
<keyword evidence="3 5" id="KW-0347">Helicase</keyword>
<reference evidence="8 9" key="1">
    <citation type="submission" date="2010-12" db="EMBL/GenBank/DDBJ databases">
        <authorList>
            <person name="Muzny D."/>
            <person name="Qin X."/>
            <person name="Deng J."/>
            <person name="Jiang H."/>
            <person name="Liu Y."/>
            <person name="Qu J."/>
            <person name="Song X.-Z."/>
            <person name="Zhang L."/>
            <person name="Thornton R."/>
            <person name="Coyle M."/>
            <person name="Francisco L."/>
            <person name="Jackson L."/>
            <person name="Javaid M."/>
            <person name="Korchina V."/>
            <person name="Kovar C."/>
            <person name="Mata R."/>
            <person name="Mathew T."/>
            <person name="Ngo R."/>
            <person name="Nguyen L."/>
            <person name="Nguyen N."/>
            <person name="Okwuonu G."/>
            <person name="Ongeri F."/>
            <person name="Pham C."/>
            <person name="Simmons D."/>
            <person name="Wilczek-Boney K."/>
            <person name="Hale W."/>
            <person name="Jakkamsetti A."/>
            <person name="Pham P."/>
            <person name="Ruth R."/>
            <person name="San Lucas F."/>
            <person name="Warren J."/>
            <person name="Zhang J."/>
            <person name="Zhao Z."/>
            <person name="Zhou C."/>
            <person name="Zhu D."/>
            <person name="Lee S."/>
            <person name="Bess C."/>
            <person name="Blankenburg K."/>
            <person name="Forbes L."/>
            <person name="Fu Q."/>
            <person name="Gubbala S."/>
            <person name="Hirani K."/>
            <person name="Jayaseelan J.C."/>
            <person name="Lara F."/>
            <person name="Munidasa M."/>
            <person name="Palculict T."/>
            <person name="Patil S."/>
            <person name="Pu L.-L."/>
            <person name="Saada N."/>
            <person name="Tang L."/>
            <person name="Weissenberger G."/>
            <person name="Zhu Y."/>
            <person name="Hemphill L."/>
            <person name="Shang Y."/>
            <person name="Youmans B."/>
            <person name="Ayvaz T."/>
            <person name="Ross M."/>
            <person name="Santibanez J."/>
            <person name="Aqrawi P."/>
            <person name="Gross S."/>
            <person name="Joshi V."/>
            <person name="Fowler G."/>
            <person name="Nazareth L."/>
            <person name="Reid J."/>
            <person name="Worley K."/>
            <person name="Petrosino J."/>
            <person name="Highlander S."/>
            <person name="Gibbs R."/>
        </authorList>
    </citation>
    <scope>NUCLEOTIDE SEQUENCE [LARGE SCALE GENOMIC DNA]</scope>
    <source>
        <strain evidence="8 9">ATCC 51333</strain>
    </source>
</reference>
<organism evidence="8 9">
    <name type="scientific">Mobiluncus curtisii ATCC 51333</name>
    <dbReference type="NCBI Taxonomy" id="887326"/>
    <lineage>
        <taxon>Bacteria</taxon>
        <taxon>Bacillati</taxon>
        <taxon>Actinomycetota</taxon>
        <taxon>Actinomycetes</taxon>
        <taxon>Actinomycetales</taxon>
        <taxon>Actinomycetaceae</taxon>
        <taxon>Mobiluncus</taxon>
    </lineage>
</organism>
<dbReference type="PROSITE" id="PS51198">
    <property type="entry name" value="UVRD_HELICASE_ATP_BIND"/>
    <property type="match status" value="1"/>
</dbReference>
<proteinExistence type="predicted"/>
<gene>
    <name evidence="8" type="ORF">HMPREF0388_1037</name>
</gene>
<keyword evidence="2 5" id="KW-0378">Hydrolase</keyword>
<dbReference type="GO" id="GO:0043138">
    <property type="term" value="F:3'-5' DNA helicase activity"/>
    <property type="evidence" value="ECO:0007669"/>
    <property type="project" value="TreeGrafter"/>
</dbReference>
<sequence>MRREKLADATVPSSQQSEIAKEQTFVDRAYKTLDEMRVYYRRRQDEVAAEISSNPSARADRDALAAHYGDAATRLESVENRLVFGGLDLNDGTSFHIGRVGLRDFDPTDAESATPELSPTENSPADLVPTSPEKLADMPGESMSRQLLVDWRAKVAQPFYQATAVAPMGVWKRRHVATSLRQVVGVEDELLTSSPDTDAVQTATLQGEGALMAALSRARSGQMSDIVSTIQAEQDRVIRSDLNAFLVVQGGPGTGKTAVALHRAAYLLYAHRDQLDSQGVLVVGPNHTFLRYIERVLPALGETGVVSLTIGECFPGVHTVAERPELRALKGDTRWIKIAAAAVADLKRPPREDQMLQLDHVQLNLSAALVRDAMEAGSHGGSTHNQHWAAYAKFLVRELTKLYAGQTPTKEDMEWMTEEIRASAEVRRAVNRCYLPASAPDLLARLYAYPDYLQRIASGIFTAEEIAALQRPKTSPFTDADVPILDELAELLGPLPGLTDSATQRRNREQREIEHAAEAIEAMDLGGGLINARMLARSSRGEVSLSPLAQRARADRSWAYGHVVVDEAQELSPMDWHLLLRRCPSRSFTVVGDVNQASQRSSSPLSWETLLGPAKRAAPVMEQLTINYRTPRAVMDLAQKVLATSPEHTVVPLQSARDVADSLVFTRLRGEPYANLHEPVSGTENLVPTLRETLQAETARLEAAVGSGAGKLAIIVPPAAHSYLAATLGLETADVVADQVCCLDPRAAKGLEFDTVILVEPAVIADQSAGDLYVAMTRCTKRMHVLASVLPAGMKLCPTAP</sequence>
<dbReference type="Gene3D" id="3.40.50.300">
    <property type="entry name" value="P-loop containing nucleotide triphosphate hydrolases"/>
    <property type="match status" value="3"/>
</dbReference>
<keyword evidence="4 5" id="KW-0067">ATP-binding</keyword>
<dbReference type="SUPFAM" id="SSF52540">
    <property type="entry name" value="P-loop containing nucleoside triphosphate hydrolases"/>
    <property type="match status" value="1"/>
</dbReference>
<dbReference type="InterPro" id="IPR027417">
    <property type="entry name" value="P-loop_NTPase"/>
</dbReference>
<dbReference type="HOGENOM" id="CLU_010312_3_1_11"/>
<dbReference type="GO" id="GO:0005829">
    <property type="term" value="C:cytosol"/>
    <property type="evidence" value="ECO:0007669"/>
    <property type="project" value="TreeGrafter"/>
</dbReference>
<dbReference type="EMBL" id="AEPY01000008">
    <property type="protein sequence ID" value="EFU80119.1"/>
    <property type="molecule type" value="Genomic_DNA"/>
</dbReference>
<evidence type="ECO:0000313" key="9">
    <source>
        <dbReference type="Proteomes" id="UP000005573"/>
    </source>
</evidence>
<dbReference type="GO" id="GO:0000725">
    <property type="term" value="P:recombinational repair"/>
    <property type="evidence" value="ECO:0007669"/>
    <property type="project" value="TreeGrafter"/>
</dbReference>
<evidence type="ECO:0000256" key="3">
    <source>
        <dbReference type="ARBA" id="ARBA00022806"/>
    </source>
</evidence>
<dbReference type="GO" id="GO:0016787">
    <property type="term" value="F:hydrolase activity"/>
    <property type="evidence" value="ECO:0007669"/>
    <property type="project" value="UniProtKB-UniRule"/>
</dbReference>
<evidence type="ECO:0000313" key="8">
    <source>
        <dbReference type="EMBL" id="EFU80119.1"/>
    </source>
</evidence>
<evidence type="ECO:0000256" key="4">
    <source>
        <dbReference type="ARBA" id="ARBA00022840"/>
    </source>
</evidence>
<evidence type="ECO:0000256" key="5">
    <source>
        <dbReference type="PROSITE-ProRule" id="PRU00560"/>
    </source>
</evidence>